<evidence type="ECO:0000313" key="2">
    <source>
        <dbReference type="EMBL" id="MDM7891854.1"/>
    </source>
</evidence>
<sequence length="168" mass="17445">MGETTAVLTAPVMAPEGRRLRPRASGLALIGAVAVLSAGNTMWSASIEYGGVDADNRWIDTAGHRVATAPPTVDVQAHTAPAALAALLLVVVAGIVVPPTLARIGRPASGEVVRWAAYAGVIVVVLVGTLVYSVWQSDVVVDQLNRQVLEPHGFPWGGVTVTVGHMTR</sequence>
<keyword evidence="1" id="KW-0472">Membrane</keyword>
<evidence type="ECO:0000256" key="1">
    <source>
        <dbReference type="SAM" id="Phobius"/>
    </source>
</evidence>
<reference evidence="2 3" key="1">
    <citation type="submission" date="2023-06" db="EMBL/GenBank/DDBJ databases">
        <authorList>
            <person name="Feng G."/>
            <person name="Li J."/>
            <person name="Zhu H."/>
        </authorList>
    </citation>
    <scope>NUCLEOTIDE SEQUENCE [LARGE SCALE GENOMIC DNA]</scope>
    <source>
        <strain evidence="2 3">RHCKG28</strain>
    </source>
</reference>
<gene>
    <name evidence="2" type="ORF">QUG93_09165</name>
</gene>
<comment type="caution">
    <text evidence="2">The sequence shown here is derived from an EMBL/GenBank/DDBJ whole genome shotgun (WGS) entry which is preliminary data.</text>
</comment>
<organism evidence="2 3">
    <name type="scientific">Curtobacterium caseinilyticum</name>
    <dbReference type="NCBI Taxonomy" id="3055137"/>
    <lineage>
        <taxon>Bacteria</taxon>
        <taxon>Bacillati</taxon>
        <taxon>Actinomycetota</taxon>
        <taxon>Actinomycetes</taxon>
        <taxon>Micrococcales</taxon>
        <taxon>Microbacteriaceae</taxon>
        <taxon>Curtobacterium</taxon>
    </lineage>
</organism>
<dbReference type="Proteomes" id="UP001236404">
    <property type="component" value="Unassembled WGS sequence"/>
</dbReference>
<keyword evidence="3" id="KW-1185">Reference proteome</keyword>
<keyword evidence="1" id="KW-0812">Transmembrane</keyword>
<evidence type="ECO:0000313" key="3">
    <source>
        <dbReference type="Proteomes" id="UP001236404"/>
    </source>
</evidence>
<name>A0ABT7TSQ2_9MICO</name>
<feature type="transmembrane region" description="Helical" evidence="1">
    <location>
        <begin position="80"/>
        <end position="101"/>
    </location>
</feature>
<feature type="transmembrane region" description="Helical" evidence="1">
    <location>
        <begin position="113"/>
        <end position="135"/>
    </location>
</feature>
<keyword evidence="1" id="KW-1133">Transmembrane helix</keyword>
<proteinExistence type="predicted"/>
<feature type="transmembrane region" description="Helical" evidence="1">
    <location>
        <begin position="24"/>
        <end position="43"/>
    </location>
</feature>
<protein>
    <submittedName>
        <fullName evidence="2">Uncharacterized protein</fullName>
    </submittedName>
</protein>
<dbReference type="RefSeq" id="WP_289473598.1">
    <property type="nucleotide sequence ID" value="NZ_JAUCMN010000005.1"/>
</dbReference>
<dbReference type="EMBL" id="JAUCMN010000005">
    <property type="protein sequence ID" value="MDM7891854.1"/>
    <property type="molecule type" value="Genomic_DNA"/>
</dbReference>
<accession>A0ABT7TSQ2</accession>